<accession>A0AA40LUA4</accession>
<feature type="compositionally biased region" description="Gly residues" evidence="1">
    <location>
        <begin position="121"/>
        <end position="130"/>
    </location>
</feature>
<feature type="compositionally biased region" description="Basic and acidic residues" evidence="1">
    <location>
        <begin position="78"/>
        <end position="98"/>
    </location>
</feature>
<feature type="compositionally biased region" description="Basic and acidic residues" evidence="1">
    <location>
        <begin position="31"/>
        <end position="56"/>
    </location>
</feature>
<feature type="compositionally biased region" description="Basic and acidic residues" evidence="1">
    <location>
        <begin position="234"/>
        <end position="245"/>
    </location>
</feature>
<dbReference type="PANTHER" id="PTHR45913:SF5">
    <property type="entry name" value="GENERAL TRANSCRIPTION FACTOR II-I REPEAT DOMAIN-CONTAINING PROTEIN 2A-LIKE PROTEIN"/>
    <property type="match status" value="1"/>
</dbReference>
<feature type="compositionally biased region" description="Basic and acidic residues" evidence="1">
    <location>
        <begin position="131"/>
        <end position="140"/>
    </location>
</feature>
<dbReference type="PANTHER" id="PTHR45913">
    <property type="entry name" value="EPM2A-INTERACTING PROTEIN 1"/>
    <property type="match status" value="1"/>
</dbReference>
<evidence type="ECO:0000313" key="3">
    <source>
        <dbReference type="Proteomes" id="UP001177744"/>
    </source>
</evidence>
<feature type="compositionally biased region" description="Basic and acidic residues" evidence="1">
    <location>
        <begin position="1"/>
        <end position="11"/>
    </location>
</feature>
<feature type="region of interest" description="Disordered" evidence="1">
    <location>
        <begin position="194"/>
        <end position="248"/>
    </location>
</feature>
<comment type="caution">
    <text evidence="2">The sequence shown here is derived from an EMBL/GenBank/DDBJ whole genome shotgun (WGS) entry which is preliminary data.</text>
</comment>
<evidence type="ECO:0000313" key="2">
    <source>
        <dbReference type="EMBL" id="KAK1344132.1"/>
    </source>
</evidence>
<gene>
    <name evidence="2" type="ORF">QTO34_014692</name>
</gene>
<dbReference type="EMBL" id="JAULJE010000004">
    <property type="protein sequence ID" value="KAK1344132.1"/>
    <property type="molecule type" value="Genomic_DNA"/>
</dbReference>
<feature type="region of interest" description="Disordered" evidence="1">
    <location>
        <begin position="1"/>
        <end position="140"/>
    </location>
</feature>
<sequence>MEAGLGEKGRAEAGPGEMGKAGGLAKKAGRGRREERRQGQGRRKESGLAEKLEKQGGWRRSRGGGQGRRAGRRRKKPRAAEGSKAAEKQASRGEEKGGVEAGPGEKGGERAGWRRREKSRGAGGEGGAGDKGGEQAGRDKQDRVLHYSQQWVGYEFGLVEEQDQTQDLHETLLGNPNQARMCALNILVRSSASRNNFKTATGRQSGHRPEPPESGMSGNSTTKRKDKSTLRPRGAVEDRSVETHMRGKGGQLNTQLAYSWRAKRAARIAVLFGRKTKPPDCTEIQFREALCAKAGFTDLNDLMSVVTKIVNLIAAHPLHKREFSALLLEVHSTYSGLLMYNNVRWLSRGKVLERFVECFEEIKVFLDDKDLGNFPQLNDDKWVNTLMFFTDLSVHISELNLKLQGFGKSIDVMFGYIKAFESKVKISSEM</sequence>
<proteinExistence type="predicted"/>
<dbReference type="Proteomes" id="UP001177744">
    <property type="component" value="Unassembled WGS sequence"/>
</dbReference>
<reference evidence="2" key="1">
    <citation type="submission" date="2023-06" db="EMBL/GenBank/DDBJ databases">
        <title>Reference genome for the Northern bat (Eptesicus nilssonii), a most northern bat species.</title>
        <authorList>
            <person name="Laine V.N."/>
            <person name="Pulliainen A.T."/>
            <person name="Lilley T.M."/>
        </authorList>
    </citation>
    <scope>NUCLEOTIDE SEQUENCE</scope>
    <source>
        <strain evidence="2">BLF_Eptnil</strain>
        <tissue evidence="2">Kidney</tissue>
    </source>
</reference>
<protein>
    <submittedName>
        <fullName evidence="2">Uncharacterized protein</fullName>
    </submittedName>
</protein>
<feature type="compositionally biased region" description="Polar residues" evidence="1">
    <location>
        <begin position="194"/>
        <end position="204"/>
    </location>
</feature>
<name>A0AA40LUA4_CNENI</name>
<evidence type="ECO:0000256" key="1">
    <source>
        <dbReference type="SAM" id="MobiDB-lite"/>
    </source>
</evidence>
<keyword evidence="3" id="KW-1185">Reference proteome</keyword>
<organism evidence="2 3">
    <name type="scientific">Cnephaeus nilssonii</name>
    <name type="common">Northern bat</name>
    <name type="synonym">Eptesicus nilssonii</name>
    <dbReference type="NCBI Taxonomy" id="3371016"/>
    <lineage>
        <taxon>Eukaryota</taxon>
        <taxon>Metazoa</taxon>
        <taxon>Chordata</taxon>
        <taxon>Craniata</taxon>
        <taxon>Vertebrata</taxon>
        <taxon>Euteleostomi</taxon>
        <taxon>Mammalia</taxon>
        <taxon>Eutheria</taxon>
        <taxon>Laurasiatheria</taxon>
        <taxon>Chiroptera</taxon>
        <taxon>Yangochiroptera</taxon>
        <taxon>Vespertilionidae</taxon>
        <taxon>Cnephaeus</taxon>
    </lineage>
</organism>
<dbReference type="AlphaFoldDB" id="A0AA40LUA4"/>